<comment type="caution">
    <text evidence="2">The sequence shown here is derived from an EMBL/GenBank/DDBJ whole genome shotgun (WGS) entry which is preliminary data.</text>
</comment>
<evidence type="ECO:0000313" key="2">
    <source>
        <dbReference type="EMBL" id="GFC72169.1"/>
    </source>
</evidence>
<organism evidence="2">
    <name type="scientific">Tanacetum cinerariifolium</name>
    <name type="common">Dalmatian daisy</name>
    <name type="synonym">Chrysanthemum cinerariifolium</name>
    <dbReference type="NCBI Taxonomy" id="118510"/>
    <lineage>
        <taxon>Eukaryota</taxon>
        <taxon>Viridiplantae</taxon>
        <taxon>Streptophyta</taxon>
        <taxon>Embryophyta</taxon>
        <taxon>Tracheophyta</taxon>
        <taxon>Spermatophyta</taxon>
        <taxon>Magnoliopsida</taxon>
        <taxon>eudicotyledons</taxon>
        <taxon>Gunneridae</taxon>
        <taxon>Pentapetalae</taxon>
        <taxon>asterids</taxon>
        <taxon>campanulids</taxon>
        <taxon>Asterales</taxon>
        <taxon>Asteraceae</taxon>
        <taxon>Asteroideae</taxon>
        <taxon>Anthemideae</taxon>
        <taxon>Anthemidinae</taxon>
        <taxon>Tanacetum</taxon>
    </lineage>
</organism>
<evidence type="ECO:0000256" key="1">
    <source>
        <dbReference type="SAM" id="MobiDB-lite"/>
    </source>
</evidence>
<sequence>MMHKTVNGTDSDDDENPSFTLKDWEEEEQDKEYMHTPETDKYDDENKMYEAEDDDVIKELRSECGGSATSNKLREEAQAENQEFLNQVDSTMKAIFKEHVQAKITKIVPQIEKYVIETLGAEVLVRSTNQP</sequence>
<protein>
    <submittedName>
        <fullName evidence="2">Uncharacterized protein</fullName>
    </submittedName>
</protein>
<gene>
    <name evidence="2" type="ORF">Tci_844139</name>
</gene>
<dbReference type="EMBL" id="BKCJ011036619">
    <property type="protein sequence ID" value="GFC72169.1"/>
    <property type="molecule type" value="Genomic_DNA"/>
</dbReference>
<feature type="region of interest" description="Disordered" evidence="1">
    <location>
        <begin position="1"/>
        <end position="40"/>
    </location>
</feature>
<name>A0A699QSP5_TANCI</name>
<proteinExistence type="predicted"/>
<feature type="compositionally biased region" description="Basic and acidic residues" evidence="1">
    <location>
        <begin position="31"/>
        <end position="40"/>
    </location>
</feature>
<accession>A0A699QSP5</accession>
<dbReference type="AlphaFoldDB" id="A0A699QSP5"/>
<reference evidence="2" key="1">
    <citation type="journal article" date="2019" name="Sci. Rep.">
        <title>Draft genome of Tanacetum cinerariifolium, the natural source of mosquito coil.</title>
        <authorList>
            <person name="Yamashiro T."/>
            <person name="Shiraishi A."/>
            <person name="Satake H."/>
            <person name="Nakayama K."/>
        </authorList>
    </citation>
    <scope>NUCLEOTIDE SEQUENCE</scope>
</reference>